<dbReference type="SUPFAM" id="SSF54427">
    <property type="entry name" value="NTF2-like"/>
    <property type="match status" value="1"/>
</dbReference>
<proteinExistence type="predicted"/>
<reference evidence="2 3" key="1">
    <citation type="submission" date="2020-08" db="EMBL/GenBank/DDBJ databases">
        <title>novel species in genus Nocardioides.</title>
        <authorList>
            <person name="Zhang G."/>
        </authorList>
    </citation>
    <scope>NUCLEOTIDE SEQUENCE [LARGE SCALE GENOMIC DNA]</scope>
    <source>
        <strain evidence="2 3">SC8A-24</strain>
    </source>
</reference>
<gene>
    <name evidence="2" type="ORF">H7344_07100</name>
</gene>
<organism evidence="2 3">
    <name type="scientific">Nocardioides deserti</name>
    <dbReference type="NCBI Taxonomy" id="1588644"/>
    <lineage>
        <taxon>Bacteria</taxon>
        <taxon>Bacillati</taxon>
        <taxon>Actinomycetota</taxon>
        <taxon>Actinomycetes</taxon>
        <taxon>Propionibacteriales</taxon>
        <taxon>Nocardioidaceae</taxon>
        <taxon>Nocardioides</taxon>
    </lineage>
</organism>
<dbReference type="InterPro" id="IPR037401">
    <property type="entry name" value="SnoaL-like"/>
</dbReference>
<dbReference type="CDD" id="cd00531">
    <property type="entry name" value="NTF2_like"/>
    <property type="match status" value="1"/>
</dbReference>
<evidence type="ECO:0000259" key="1">
    <source>
        <dbReference type="Pfam" id="PF13577"/>
    </source>
</evidence>
<keyword evidence="3" id="KW-1185">Reference proteome</keyword>
<comment type="caution">
    <text evidence="2">The sequence shown here is derived from an EMBL/GenBank/DDBJ whole genome shotgun (WGS) entry which is preliminary data.</text>
</comment>
<sequence length="160" mass="17753">MTGTASTSSTDQLLADALERLRRLEDAETARNHLHAYAETLDDPTPEAVAALFTEDGVLEVPAGSFEGRAAIADFYRSRLTPDDGDKRHFLVNLRTRHLQPGLVEVASYFVFTSREDARSALGWGTYTDQVRVVGGSARFQRKRITPHVFTDLDVGWSRG</sequence>
<name>A0ABR6U6J6_9ACTN</name>
<dbReference type="EMBL" id="JACMYC010000003">
    <property type="protein sequence ID" value="MBC2960060.1"/>
    <property type="molecule type" value="Genomic_DNA"/>
</dbReference>
<dbReference type="Gene3D" id="3.10.450.50">
    <property type="match status" value="1"/>
</dbReference>
<accession>A0ABR6U6J6</accession>
<dbReference type="InterPro" id="IPR032710">
    <property type="entry name" value="NTF2-like_dom_sf"/>
</dbReference>
<evidence type="ECO:0000313" key="2">
    <source>
        <dbReference type="EMBL" id="MBC2960060.1"/>
    </source>
</evidence>
<feature type="domain" description="SnoaL-like" evidence="1">
    <location>
        <begin position="22"/>
        <end position="142"/>
    </location>
</feature>
<evidence type="ECO:0000313" key="3">
    <source>
        <dbReference type="Proteomes" id="UP000604001"/>
    </source>
</evidence>
<dbReference type="Pfam" id="PF13577">
    <property type="entry name" value="SnoaL_4"/>
    <property type="match status" value="1"/>
</dbReference>
<protein>
    <submittedName>
        <fullName evidence="2">Nuclear transport factor 2 family protein</fullName>
    </submittedName>
</protein>
<dbReference type="RefSeq" id="WP_186345312.1">
    <property type="nucleotide sequence ID" value="NZ_BMMR01000003.1"/>
</dbReference>
<dbReference type="Proteomes" id="UP000604001">
    <property type="component" value="Unassembled WGS sequence"/>
</dbReference>